<feature type="compositionally biased region" description="Basic residues" evidence="1">
    <location>
        <begin position="44"/>
        <end position="54"/>
    </location>
</feature>
<evidence type="ECO:0008006" key="4">
    <source>
        <dbReference type="Google" id="ProtNLM"/>
    </source>
</evidence>
<comment type="caution">
    <text evidence="2">The sequence shown here is derived from an EMBL/GenBank/DDBJ whole genome shotgun (WGS) entry which is preliminary data.</text>
</comment>
<sequence>MDIVWSEQTRRHKRSFQEVDQAEQSASPPLSPNSSPDSNLRAQQHPRARIRRRLSSNTIAPSTLNQHRTSRPHSPVFATMASNSRPRSRVAPENRERTAVIDLTTLDSDELEEVNVVPRNRLHSGRARQPPQLGRSDASLLEVIDLTEDLEPEIVASGAHAWGGLHGRRRIHPRMRRQESPPLFVDAEPRGQNQAQGQDNARLIALNHRMRMRPIQGHMGQEFGEQPGGPHAALHVNNFVQEFLQQREHIYRIHDLNMAMPGIMDYANPAVRNRKPEYVAPPPAREGFTRSLDGLAEDDMVVCASCENELVYRKGVVESPTAKKGGKAPTKKEIEEQLDERPFWVINACSHVYCRKCFLHRNHGSNAPEGVQFREKRKSNKTNTKVAICSVEGCESEVKERKSWTGTFLS</sequence>
<evidence type="ECO:0000256" key="1">
    <source>
        <dbReference type="SAM" id="MobiDB-lite"/>
    </source>
</evidence>
<feature type="region of interest" description="Disordered" evidence="1">
    <location>
        <begin position="1"/>
        <end position="94"/>
    </location>
</feature>
<dbReference type="AlphaFoldDB" id="A0A9N9LSX4"/>
<gene>
    <name evidence="2" type="ORF">HYALB_00007167</name>
</gene>
<dbReference type="OrthoDB" id="2398441at2759"/>
<dbReference type="InterPro" id="IPR038886">
    <property type="entry name" value="E3_SLX5/Rfp1"/>
</dbReference>
<feature type="compositionally biased region" description="Polar residues" evidence="1">
    <location>
        <begin position="55"/>
        <end position="67"/>
    </location>
</feature>
<evidence type="ECO:0000313" key="2">
    <source>
        <dbReference type="EMBL" id="CAG8980675.1"/>
    </source>
</evidence>
<keyword evidence="3" id="KW-1185">Reference proteome</keyword>
<dbReference type="PANTHER" id="PTHR28042:SF1">
    <property type="entry name" value="E3 UBIQUITIN-PROTEIN LIGASE COMPLEX SLX5-SLX8 SUBUNIT SLX5"/>
    <property type="match status" value="1"/>
</dbReference>
<accession>A0A9N9LSX4</accession>
<evidence type="ECO:0000313" key="3">
    <source>
        <dbReference type="Proteomes" id="UP000701801"/>
    </source>
</evidence>
<feature type="compositionally biased region" description="Low complexity" evidence="1">
    <location>
        <begin position="25"/>
        <end position="40"/>
    </location>
</feature>
<dbReference type="Proteomes" id="UP000701801">
    <property type="component" value="Unassembled WGS sequence"/>
</dbReference>
<proteinExistence type="predicted"/>
<organism evidence="2 3">
    <name type="scientific">Hymenoscyphus albidus</name>
    <dbReference type="NCBI Taxonomy" id="595503"/>
    <lineage>
        <taxon>Eukaryota</taxon>
        <taxon>Fungi</taxon>
        <taxon>Dikarya</taxon>
        <taxon>Ascomycota</taxon>
        <taxon>Pezizomycotina</taxon>
        <taxon>Leotiomycetes</taxon>
        <taxon>Helotiales</taxon>
        <taxon>Helotiaceae</taxon>
        <taxon>Hymenoscyphus</taxon>
    </lineage>
</organism>
<name>A0A9N9LSX4_9HELO</name>
<feature type="region of interest" description="Disordered" evidence="1">
    <location>
        <begin position="174"/>
        <end position="197"/>
    </location>
</feature>
<protein>
    <recommendedName>
        <fullName evidence="4">Cell cycle control protein</fullName>
    </recommendedName>
</protein>
<dbReference type="GO" id="GO:0004842">
    <property type="term" value="F:ubiquitin-protein transferase activity"/>
    <property type="evidence" value="ECO:0007669"/>
    <property type="project" value="TreeGrafter"/>
</dbReference>
<dbReference type="EMBL" id="CAJVRM010000407">
    <property type="protein sequence ID" value="CAG8980675.1"/>
    <property type="molecule type" value="Genomic_DNA"/>
</dbReference>
<reference evidence="2" key="1">
    <citation type="submission" date="2021-07" db="EMBL/GenBank/DDBJ databases">
        <authorList>
            <person name="Durling M."/>
        </authorList>
    </citation>
    <scope>NUCLEOTIDE SEQUENCE</scope>
</reference>
<dbReference type="PANTHER" id="PTHR28042">
    <property type="entry name" value="E3 UBIQUITIN-PROTEIN LIGASE COMPLEX SLX5-SLX8 SUBUNIT SLX5"/>
    <property type="match status" value="1"/>
</dbReference>
<dbReference type="GO" id="GO:0033768">
    <property type="term" value="C:SUMO-targeted ubiquitin ligase complex"/>
    <property type="evidence" value="ECO:0007669"/>
    <property type="project" value="TreeGrafter"/>
</dbReference>